<dbReference type="SUPFAM" id="SSF63748">
    <property type="entry name" value="Tudor/PWWP/MBT"/>
    <property type="match status" value="3"/>
</dbReference>
<feature type="repeat" description="MBT" evidence="5">
    <location>
        <begin position="275"/>
        <end position="370"/>
    </location>
</feature>
<dbReference type="PANTHER" id="PTHR12247:SF77">
    <property type="entry name" value="SCM-LIKE WITH FOUR MBT DOMAINS PROTEIN 1"/>
    <property type="match status" value="1"/>
</dbReference>
<keyword evidence="2" id="KW-0678">Repressor</keyword>
<dbReference type="InterPro" id="IPR004092">
    <property type="entry name" value="Mbt"/>
</dbReference>
<evidence type="ECO:0000256" key="5">
    <source>
        <dbReference type="PROSITE-ProRule" id="PRU00459"/>
    </source>
</evidence>
<dbReference type="SUPFAM" id="SSF47769">
    <property type="entry name" value="SAM/Pointed domain"/>
    <property type="match status" value="1"/>
</dbReference>
<accession>A0A8C7CXP5</accession>
<evidence type="ECO:0000256" key="6">
    <source>
        <dbReference type="SAM" id="MobiDB-lite"/>
    </source>
</evidence>
<name>A0A8C7CXP5_ONCKI</name>
<evidence type="ECO:0000256" key="3">
    <source>
        <dbReference type="ARBA" id="ARBA00022737"/>
    </source>
</evidence>
<dbReference type="SMART" id="SM00454">
    <property type="entry name" value="SAM"/>
    <property type="match status" value="1"/>
</dbReference>
<dbReference type="Proteomes" id="UP000694557">
    <property type="component" value="Unassembled WGS sequence"/>
</dbReference>
<dbReference type="Pfam" id="PF02820">
    <property type="entry name" value="MBT"/>
    <property type="match status" value="3"/>
</dbReference>
<evidence type="ECO:0000313" key="9">
    <source>
        <dbReference type="Proteomes" id="UP000694557"/>
    </source>
</evidence>
<evidence type="ECO:0000256" key="1">
    <source>
        <dbReference type="ARBA" id="ARBA00004123"/>
    </source>
</evidence>
<reference evidence="8" key="2">
    <citation type="submission" date="2025-09" db="UniProtKB">
        <authorList>
            <consortium name="Ensembl"/>
        </authorList>
    </citation>
    <scope>IDENTIFICATION</scope>
</reference>
<protein>
    <submittedName>
        <fullName evidence="8">Scm like with four mbt domains 1</fullName>
    </submittedName>
</protein>
<keyword evidence="9" id="KW-1185">Reference proteome</keyword>
<feature type="compositionally biased region" description="Acidic residues" evidence="6">
    <location>
        <begin position="596"/>
        <end position="615"/>
    </location>
</feature>
<dbReference type="InterPro" id="IPR038348">
    <property type="entry name" value="SLED_sf"/>
</dbReference>
<dbReference type="Ensembl" id="ENSOKIT00005014023.1">
    <property type="protein sequence ID" value="ENSOKIP00005013147.1"/>
    <property type="gene ID" value="ENSOKIG00005005926.1"/>
</dbReference>
<organism evidence="8 9">
    <name type="scientific">Oncorhynchus kisutch</name>
    <name type="common">Coho salmon</name>
    <name type="synonym">Salmo kisutch</name>
    <dbReference type="NCBI Taxonomy" id="8019"/>
    <lineage>
        <taxon>Eukaryota</taxon>
        <taxon>Metazoa</taxon>
        <taxon>Chordata</taxon>
        <taxon>Craniata</taxon>
        <taxon>Vertebrata</taxon>
        <taxon>Euteleostomi</taxon>
        <taxon>Actinopterygii</taxon>
        <taxon>Neopterygii</taxon>
        <taxon>Teleostei</taxon>
        <taxon>Protacanthopterygii</taxon>
        <taxon>Salmoniformes</taxon>
        <taxon>Salmonidae</taxon>
        <taxon>Salmoninae</taxon>
        <taxon>Oncorhynchus</taxon>
    </lineage>
</organism>
<feature type="repeat" description="MBT" evidence="5">
    <location>
        <begin position="16"/>
        <end position="117"/>
    </location>
</feature>
<dbReference type="InterPro" id="IPR050548">
    <property type="entry name" value="PcG_chromatin_remod_factors"/>
</dbReference>
<dbReference type="GO" id="GO:0003682">
    <property type="term" value="F:chromatin binding"/>
    <property type="evidence" value="ECO:0007669"/>
    <property type="project" value="TreeGrafter"/>
</dbReference>
<feature type="region of interest" description="Disordered" evidence="6">
    <location>
        <begin position="542"/>
        <end position="572"/>
    </location>
</feature>
<dbReference type="Gene3D" id="1.10.150.50">
    <property type="entry name" value="Transcription Factor, Ets-1"/>
    <property type="match status" value="1"/>
</dbReference>
<dbReference type="InterPro" id="IPR001660">
    <property type="entry name" value="SAM"/>
</dbReference>
<dbReference type="Pfam" id="PF00536">
    <property type="entry name" value="SAM_1"/>
    <property type="match status" value="1"/>
</dbReference>
<feature type="repeat" description="MBT" evidence="5">
    <location>
        <begin position="158"/>
        <end position="267"/>
    </location>
</feature>
<evidence type="ECO:0000256" key="4">
    <source>
        <dbReference type="ARBA" id="ARBA00023242"/>
    </source>
</evidence>
<dbReference type="SMART" id="SM00561">
    <property type="entry name" value="MBT"/>
    <property type="match status" value="3"/>
</dbReference>
<dbReference type="GeneTree" id="ENSGT00940000157363"/>
<sequence>MSLCLSAGGSDLESDFNWDEYLEENGVLAVPHHAFKHVDRSLQTGLAPGMMLEVSVRSEPDQPYWVATIITACGQLLLLRYEGYHDDRRADFWSDIMTSDLHPLGWGRQQGRPMRPPNGDGYSTWTYLDPLLYPPGWAEENSCSLTPPAVLCGLRSEAEWEEVRKTIRQPKEEAFNRDFFKDRPVLSPHCFSEGMKLEAVNPAAPFNISPATVTKVLNEQYFLVQMDSLQGDSEGAGPGSSFLCHHGSTEIFPVQWSLKNGVPLSPPPGYQGQDFDWAYYLKQCGAEGAPESCFPQSDHDFVEFMRLEAVNPISPKYIHMATVTRVRGQHIWIGLEGLKQTLPDVITHVESLDIFPVSWCESNGYPLQHPSKATGQAPNKTLLSNLGIGLCQSAQGNGKYSCPKIFFNHLCFSGPYLNKGRIADLPQSIGPGNCVLVLKEVLTLLISSAYKPSRVLRELQQDPELRRHGQGETLKAKYKGKSYRATVGISRTADQVAEFCRKTCVRLECCPNLITPHMVLEHCSENCSLLTKTKYTHYYGKKKTKRIGRPPGGHTNLDISTKEGSRRKKRKPLSVCKKRLFTSVDSTPAWSPLGSGEEEEEDLDEDYSLSEEDSGSEQQGDSEVLERKSQPASPRPTPPEPRPREGPQLTSYSDDDNQPPSPMSGRVELQEKLHLDSSPLGWSITDVTHFIRTTDCSPLARIFRDQEIDGQALLLLSLPTVQECMGLKLGPAIKLCHLIERIKLAFYQHFARR</sequence>
<proteinExistence type="predicted"/>
<dbReference type="PANTHER" id="PTHR12247">
    <property type="entry name" value="POLYCOMB GROUP PROTEIN"/>
    <property type="match status" value="1"/>
</dbReference>
<dbReference type="PROSITE" id="PS51079">
    <property type="entry name" value="MBT"/>
    <property type="match status" value="3"/>
</dbReference>
<dbReference type="AlphaFoldDB" id="A0A8C7CXP5"/>
<feature type="domain" description="SAM" evidence="7">
    <location>
        <begin position="679"/>
        <end position="745"/>
    </location>
</feature>
<dbReference type="InterPro" id="IPR021987">
    <property type="entry name" value="SLED"/>
</dbReference>
<dbReference type="GO" id="GO:0045892">
    <property type="term" value="P:negative regulation of DNA-templated transcription"/>
    <property type="evidence" value="ECO:0007669"/>
    <property type="project" value="TreeGrafter"/>
</dbReference>
<dbReference type="Pfam" id="PF12140">
    <property type="entry name" value="SLED"/>
    <property type="match status" value="1"/>
</dbReference>
<dbReference type="GO" id="GO:0042393">
    <property type="term" value="F:histone binding"/>
    <property type="evidence" value="ECO:0007669"/>
    <property type="project" value="TreeGrafter"/>
</dbReference>
<evidence type="ECO:0000256" key="2">
    <source>
        <dbReference type="ARBA" id="ARBA00022491"/>
    </source>
</evidence>
<evidence type="ECO:0000313" key="8">
    <source>
        <dbReference type="Ensembl" id="ENSOKIP00005013147.1"/>
    </source>
</evidence>
<reference evidence="8" key="1">
    <citation type="submission" date="2025-08" db="UniProtKB">
        <authorList>
            <consortium name="Ensembl"/>
        </authorList>
    </citation>
    <scope>IDENTIFICATION</scope>
</reference>
<comment type="subcellular location">
    <subcellularLocation>
        <location evidence="1">Nucleus</location>
    </subcellularLocation>
</comment>
<dbReference type="Gene3D" id="3.90.1150.190">
    <property type="entry name" value="SLED domain"/>
    <property type="match status" value="1"/>
</dbReference>
<dbReference type="InterPro" id="IPR013761">
    <property type="entry name" value="SAM/pointed_sf"/>
</dbReference>
<evidence type="ECO:0000259" key="7">
    <source>
        <dbReference type="SMART" id="SM00454"/>
    </source>
</evidence>
<gene>
    <name evidence="8" type="primary">SFMBT1</name>
</gene>
<keyword evidence="4" id="KW-0539">Nucleus</keyword>
<feature type="region of interest" description="Disordered" evidence="6">
    <location>
        <begin position="587"/>
        <end position="665"/>
    </location>
</feature>
<dbReference type="GO" id="GO:0005634">
    <property type="term" value="C:nucleus"/>
    <property type="evidence" value="ECO:0007669"/>
    <property type="project" value="UniProtKB-SubCell"/>
</dbReference>
<keyword evidence="3" id="KW-0677">Repeat</keyword>
<dbReference type="Gene3D" id="2.30.30.140">
    <property type="match status" value="4"/>
</dbReference>